<dbReference type="InterPro" id="IPR036864">
    <property type="entry name" value="Zn2-C6_fun-type_DNA-bd_sf"/>
</dbReference>
<dbReference type="Pfam" id="PF11951">
    <property type="entry name" value="Fungal_trans_2"/>
    <property type="match status" value="1"/>
</dbReference>
<evidence type="ECO:0000313" key="4">
    <source>
        <dbReference type="EMBL" id="SPO01940.1"/>
    </source>
</evidence>
<evidence type="ECO:0000256" key="1">
    <source>
        <dbReference type="ARBA" id="ARBA00004123"/>
    </source>
</evidence>
<organism evidence="4 5">
    <name type="scientific">Cephalotrichum gorgonifer</name>
    <dbReference type="NCBI Taxonomy" id="2041049"/>
    <lineage>
        <taxon>Eukaryota</taxon>
        <taxon>Fungi</taxon>
        <taxon>Dikarya</taxon>
        <taxon>Ascomycota</taxon>
        <taxon>Pezizomycotina</taxon>
        <taxon>Sordariomycetes</taxon>
        <taxon>Hypocreomycetidae</taxon>
        <taxon>Microascales</taxon>
        <taxon>Microascaceae</taxon>
        <taxon>Cephalotrichum</taxon>
    </lineage>
</organism>
<keyword evidence="2" id="KW-0539">Nucleus</keyword>
<protein>
    <submittedName>
        <fullName evidence="4">Related to ARG81 - transcription factor involved in arginine metabolism</fullName>
    </submittedName>
</protein>
<accession>A0AAE8MX04</accession>
<evidence type="ECO:0000259" key="3">
    <source>
        <dbReference type="PROSITE" id="PS50048"/>
    </source>
</evidence>
<reference evidence="4" key="1">
    <citation type="submission" date="2018-03" db="EMBL/GenBank/DDBJ databases">
        <authorList>
            <person name="Guldener U."/>
        </authorList>
    </citation>
    <scope>NUCLEOTIDE SEQUENCE</scope>
</reference>
<dbReference type="InterPro" id="IPR021858">
    <property type="entry name" value="Fun_TF"/>
</dbReference>
<dbReference type="PANTHER" id="PTHR37534">
    <property type="entry name" value="TRANSCRIPTIONAL ACTIVATOR PROTEIN UGA3"/>
    <property type="match status" value="1"/>
</dbReference>
<dbReference type="Proteomes" id="UP001187682">
    <property type="component" value="Unassembled WGS sequence"/>
</dbReference>
<dbReference type="AlphaFoldDB" id="A0AAE8MX04"/>
<dbReference type="GO" id="GO:0000976">
    <property type="term" value="F:transcription cis-regulatory region binding"/>
    <property type="evidence" value="ECO:0007669"/>
    <property type="project" value="TreeGrafter"/>
</dbReference>
<dbReference type="GO" id="GO:0045944">
    <property type="term" value="P:positive regulation of transcription by RNA polymerase II"/>
    <property type="evidence" value="ECO:0007669"/>
    <property type="project" value="TreeGrafter"/>
</dbReference>
<dbReference type="PROSITE" id="PS00463">
    <property type="entry name" value="ZN2_CY6_FUNGAL_1"/>
    <property type="match status" value="1"/>
</dbReference>
<evidence type="ECO:0000256" key="2">
    <source>
        <dbReference type="ARBA" id="ARBA00023242"/>
    </source>
</evidence>
<comment type="caution">
    <text evidence="4">The sequence shown here is derived from an EMBL/GenBank/DDBJ whole genome shotgun (WGS) entry which is preliminary data.</text>
</comment>
<gene>
    <name evidence="4" type="ORF">DNG_04613</name>
</gene>
<sequence>MNNSQYSIEQSEYAVVDTRRTRSFNGCVTCRGRRMKCDEAQPKCTTCRMSGITCGGYAKTIFFEFEDAPDFGPARFRRPLLTEKERECMSREMTSEVPPASAMWHIARIDEECDNTPESKNLQLSRGPFGAFRISSGCRSLIRALEPAPTESVSPPDECSPDTDVYLEDSYVDLDEALFVHPDVSALPQRAQSDRLRVRGLGDETANSVATWWPTDSWSTLADPVSISVWWQDPAARSCQQDTSAHEYWMPDLEQVLTTPLPVGDIVEPTTALPINALQSPIREASSLPLSLDYSIPHDAILLLKHYSTTVLQSLTPYRHSKTPWHILFIPHAKSCLAAITLGEDMDHAGLCAFFGMLAISASSLGVISGSERWFARSSLLGEHARAHASLMLRTAYDVPKAAKYKSILMALLTMVQLSSVSGDRDETERYFLEAEKFIRVKGLNRRKSRKVRLLHHCYVFERILYETTFSGSPHSRLRRDVRKAIVSCGAKAYSKDSLSFKCLDWGWGDLEQQMRTVKGKDVGEDDLHVQLPGIWSATLYPEIFGVPETYIFLLSLVIRLERSRHDAKARPGSVGLDEYLTRAKAVESCIQRLRRRPECVAIEATEDPERQNCQRLLRTLATAMQQALTIYFYRRVYDVDRSMLQSNVIAVRDCLRSFEEESGGAGYGEARLVWPACIAVSEAEDGAVKEEIQKWFDGCGRRSGFRMLAGFRADSRPVRGGMGGVELGQVIETQA</sequence>
<dbReference type="EMBL" id="ONZQ02000005">
    <property type="protein sequence ID" value="SPO01940.1"/>
    <property type="molecule type" value="Genomic_DNA"/>
</dbReference>
<dbReference type="InterPro" id="IPR001138">
    <property type="entry name" value="Zn2Cys6_DnaBD"/>
</dbReference>
<evidence type="ECO:0000313" key="5">
    <source>
        <dbReference type="Proteomes" id="UP001187682"/>
    </source>
</evidence>
<proteinExistence type="predicted"/>
<dbReference type="PANTHER" id="PTHR37534:SF48">
    <property type="entry name" value="FINGER DOMAIN PROTEIN, PUTATIVE-RELATED"/>
    <property type="match status" value="1"/>
</dbReference>
<dbReference type="GO" id="GO:0005634">
    <property type="term" value="C:nucleus"/>
    <property type="evidence" value="ECO:0007669"/>
    <property type="project" value="UniProtKB-SubCell"/>
</dbReference>
<keyword evidence="5" id="KW-1185">Reference proteome</keyword>
<comment type="subcellular location">
    <subcellularLocation>
        <location evidence="1">Nucleus</location>
    </subcellularLocation>
</comment>
<dbReference type="Pfam" id="PF00172">
    <property type="entry name" value="Zn_clus"/>
    <property type="match status" value="1"/>
</dbReference>
<dbReference type="SUPFAM" id="SSF57701">
    <property type="entry name" value="Zn2/Cys6 DNA-binding domain"/>
    <property type="match status" value="1"/>
</dbReference>
<dbReference type="GO" id="GO:0008270">
    <property type="term" value="F:zinc ion binding"/>
    <property type="evidence" value="ECO:0007669"/>
    <property type="project" value="InterPro"/>
</dbReference>
<dbReference type="Gene3D" id="4.10.240.10">
    <property type="entry name" value="Zn(2)-C6 fungal-type DNA-binding domain"/>
    <property type="match status" value="1"/>
</dbReference>
<name>A0AAE8MX04_9PEZI</name>
<dbReference type="SMART" id="SM00066">
    <property type="entry name" value="GAL4"/>
    <property type="match status" value="1"/>
</dbReference>
<feature type="domain" description="Zn(2)-C6 fungal-type" evidence="3">
    <location>
        <begin position="26"/>
        <end position="54"/>
    </location>
</feature>
<dbReference type="PROSITE" id="PS50048">
    <property type="entry name" value="ZN2_CY6_FUNGAL_2"/>
    <property type="match status" value="1"/>
</dbReference>
<dbReference type="GO" id="GO:0000981">
    <property type="term" value="F:DNA-binding transcription factor activity, RNA polymerase II-specific"/>
    <property type="evidence" value="ECO:0007669"/>
    <property type="project" value="InterPro"/>
</dbReference>
<dbReference type="CDD" id="cd00067">
    <property type="entry name" value="GAL4"/>
    <property type="match status" value="1"/>
</dbReference>